<accession>A0A1H0P1E8</accession>
<evidence type="ECO:0000313" key="2">
    <source>
        <dbReference type="EMBL" id="SDO98897.1"/>
    </source>
</evidence>
<keyword evidence="1" id="KW-0472">Membrane</keyword>
<protein>
    <submittedName>
        <fullName evidence="2">Uncharacterized protein</fullName>
    </submittedName>
</protein>
<proteinExistence type="predicted"/>
<feature type="transmembrane region" description="Helical" evidence="1">
    <location>
        <begin position="15"/>
        <end position="33"/>
    </location>
</feature>
<dbReference type="AlphaFoldDB" id="A0A1H0P1E8"/>
<reference evidence="2 3" key="1">
    <citation type="submission" date="2016-10" db="EMBL/GenBank/DDBJ databases">
        <authorList>
            <person name="de Groot N.N."/>
        </authorList>
    </citation>
    <scope>NUCLEOTIDE SEQUENCE [LARGE SCALE GENOMIC DNA]</scope>
    <source>
        <strain evidence="2 3">StLB037</strain>
    </source>
</reference>
<evidence type="ECO:0000313" key="3">
    <source>
        <dbReference type="Proteomes" id="UP000186456"/>
    </source>
</evidence>
<keyword evidence="1" id="KW-1133">Transmembrane helix</keyword>
<organism evidence="2 3">
    <name type="scientific">Microbacterium testaceum (strain StLB037)</name>
    <dbReference type="NCBI Taxonomy" id="979556"/>
    <lineage>
        <taxon>Bacteria</taxon>
        <taxon>Bacillati</taxon>
        <taxon>Actinomycetota</taxon>
        <taxon>Actinomycetes</taxon>
        <taxon>Micrococcales</taxon>
        <taxon>Microbacteriaceae</taxon>
        <taxon>Microbacterium</taxon>
    </lineage>
</organism>
<gene>
    <name evidence="2" type="ORF">SAMN04487788_1694</name>
</gene>
<name>A0A1H0P1E8_MICTS</name>
<sequence length="171" mass="18661">MVGLEEVYVWTPSDWFGLSQLVVGVAGLAFAGYQLRRTAVATEASQQLLARRLLTNDLLVLLPEVRDLEDSVERAVRSGNRDQTSDALRAYVQRIPTVIGHLKADVELKDENLVKLLGQAVSAAGNAKGNLYESPADSVDSIVKAARKKMMAATIELGELMARIQKQEVAK</sequence>
<dbReference type="RefSeq" id="WP_074695058.1">
    <property type="nucleotide sequence ID" value="NZ_FNJN01000003.1"/>
</dbReference>
<dbReference type="Proteomes" id="UP000186456">
    <property type="component" value="Unassembled WGS sequence"/>
</dbReference>
<evidence type="ECO:0000256" key="1">
    <source>
        <dbReference type="SAM" id="Phobius"/>
    </source>
</evidence>
<dbReference type="EMBL" id="FNJN01000003">
    <property type="protein sequence ID" value="SDO98897.1"/>
    <property type="molecule type" value="Genomic_DNA"/>
</dbReference>
<keyword evidence="1" id="KW-0812">Transmembrane</keyword>